<dbReference type="Proteomes" id="UP001420932">
    <property type="component" value="Unassembled WGS sequence"/>
</dbReference>
<accession>A0AAP0P524</accession>
<keyword evidence="2" id="KW-1185">Reference proteome</keyword>
<proteinExistence type="predicted"/>
<protein>
    <submittedName>
        <fullName evidence="1">Uncharacterized protein</fullName>
    </submittedName>
</protein>
<dbReference type="AlphaFoldDB" id="A0AAP0P524"/>
<sequence>MLEEHELHYKKIDACVNNCCLFSKENDVLDVCPKFHSSRWKPSRTIGRPRKEFLLRF</sequence>
<reference evidence="1 2" key="1">
    <citation type="submission" date="2024-01" db="EMBL/GenBank/DDBJ databases">
        <title>Genome assemblies of Stephania.</title>
        <authorList>
            <person name="Yang L."/>
        </authorList>
    </citation>
    <scope>NUCLEOTIDE SEQUENCE [LARGE SCALE GENOMIC DNA]</scope>
    <source>
        <strain evidence="1">YNDBR</strain>
        <tissue evidence="1">Leaf</tissue>
    </source>
</reference>
<dbReference type="PANTHER" id="PTHR10775:SF185">
    <property type="entry name" value="OS08G0208400 PROTEIN"/>
    <property type="match status" value="1"/>
</dbReference>
<comment type="caution">
    <text evidence="1">The sequence shown here is derived from an EMBL/GenBank/DDBJ whole genome shotgun (WGS) entry which is preliminary data.</text>
</comment>
<evidence type="ECO:0000313" key="2">
    <source>
        <dbReference type="Proteomes" id="UP001420932"/>
    </source>
</evidence>
<dbReference type="PANTHER" id="PTHR10775">
    <property type="entry name" value="OS08G0208400 PROTEIN"/>
    <property type="match status" value="1"/>
</dbReference>
<organism evidence="1 2">
    <name type="scientific">Stephania yunnanensis</name>
    <dbReference type="NCBI Taxonomy" id="152371"/>
    <lineage>
        <taxon>Eukaryota</taxon>
        <taxon>Viridiplantae</taxon>
        <taxon>Streptophyta</taxon>
        <taxon>Embryophyta</taxon>
        <taxon>Tracheophyta</taxon>
        <taxon>Spermatophyta</taxon>
        <taxon>Magnoliopsida</taxon>
        <taxon>Ranunculales</taxon>
        <taxon>Menispermaceae</taxon>
        <taxon>Menispermoideae</taxon>
        <taxon>Cissampelideae</taxon>
        <taxon>Stephania</taxon>
    </lineage>
</organism>
<dbReference type="EMBL" id="JBBNAF010000007">
    <property type="protein sequence ID" value="KAK9127796.1"/>
    <property type="molecule type" value="Genomic_DNA"/>
</dbReference>
<evidence type="ECO:0000313" key="1">
    <source>
        <dbReference type="EMBL" id="KAK9127796.1"/>
    </source>
</evidence>
<gene>
    <name evidence="1" type="ORF">Syun_016593</name>
</gene>
<name>A0AAP0P524_9MAGN</name>